<gene>
    <name evidence="12" type="ORF">PACLA_8A057988</name>
</gene>
<evidence type="ECO:0000256" key="7">
    <source>
        <dbReference type="ARBA" id="ARBA00023065"/>
    </source>
</evidence>
<keyword evidence="7" id="KW-0406">Ion transport</keyword>
<evidence type="ECO:0000256" key="2">
    <source>
        <dbReference type="ARBA" id="ARBA00022448"/>
    </source>
</evidence>
<dbReference type="PANTHER" id="PTHR47143:SF1">
    <property type="entry name" value="ION_TRANS DOMAIN-CONTAINING PROTEIN"/>
    <property type="match status" value="1"/>
</dbReference>
<accession>A0A7D9ERW8</accession>
<keyword evidence="13" id="KW-1185">Reference proteome</keyword>
<comment type="caution">
    <text evidence="12">The sequence shown here is derived from an EMBL/GenBank/DDBJ whole genome shotgun (WGS) entry which is preliminary data.</text>
</comment>
<comment type="subcellular location">
    <subcellularLocation>
        <location evidence="1">Membrane</location>
        <topology evidence="1">Multi-pass membrane protein</topology>
    </subcellularLocation>
</comment>
<feature type="domain" description="Ion transport" evidence="11">
    <location>
        <begin position="2"/>
        <end position="177"/>
    </location>
</feature>
<keyword evidence="9" id="KW-0325">Glycoprotein</keyword>
<keyword evidence="2" id="KW-0813">Transport</keyword>
<dbReference type="GO" id="GO:1902495">
    <property type="term" value="C:transmembrane transporter complex"/>
    <property type="evidence" value="ECO:0007669"/>
    <property type="project" value="TreeGrafter"/>
</dbReference>
<evidence type="ECO:0000256" key="4">
    <source>
        <dbReference type="ARBA" id="ARBA00022737"/>
    </source>
</evidence>
<evidence type="ECO:0000256" key="9">
    <source>
        <dbReference type="ARBA" id="ARBA00023180"/>
    </source>
</evidence>
<proteinExistence type="predicted"/>
<keyword evidence="8" id="KW-0472">Membrane</keyword>
<keyword evidence="6" id="KW-0040">ANK repeat</keyword>
<reference evidence="12" key="1">
    <citation type="submission" date="2020-04" db="EMBL/GenBank/DDBJ databases">
        <authorList>
            <person name="Alioto T."/>
            <person name="Alioto T."/>
            <person name="Gomez Garrido J."/>
        </authorList>
    </citation>
    <scope>NUCLEOTIDE SEQUENCE</scope>
    <source>
        <strain evidence="12">A484AB</strain>
    </source>
</reference>
<keyword evidence="5" id="KW-1133">Transmembrane helix</keyword>
<dbReference type="InterPro" id="IPR005821">
    <property type="entry name" value="Ion_trans_dom"/>
</dbReference>
<evidence type="ECO:0000256" key="3">
    <source>
        <dbReference type="ARBA" id="ARBA00022692"/>
    </source>
</evidence>
<keyword evidence="4" id="KW-0677">Repeat</keyword>
<dbReference type="EMBL" id="CACRXK020008854">
    <property type="protein sequence ID" value="CAB4015812.1"/>
    <property type="molecule type" value="Genomic_DNA"/>
</dbReference>
<protein>
    <submittedName>
        <fullName evidence="12">Transient receptor potential cation channel subfamily A member 1-like isoform X2</fullName>
    </submittedName>
</protein>
<dbReference type="OrthoDB" id="5987403at2759"/>
<dbReference type="PANTHER" id="PTHR47143">
    <property type="entry name" value="TRANSIENT RECEPTOR POTENTIAL CATION CHANNEL PROTEIN PAINLESS"/>
    <property type="match status" value="1"/>
</dbReference>
<evidence type="ECO:0000256" key="5">
    <source>
        <dbReference type="ARBA" id="ARBA00022989"/>
    </source>
</evidence>
<keyword evidence="10" id="KW-0407">Ion channel</keyword>
<keyword evidence="12" id="KW-0675">Receptor</keyword>
<dbReference type="GO" id="GO:0005216">
    <property type="term" value="F:monoatomic ion channel activity"/>
    <property type="evidence" value="ECO:0007669"/>
    <property type="project" value="InterPro"/>
</dbReference>
<evidence type="ECO:0000313" key="13">
    <source>
        <dbReference type="Proteomes" id="UP001152795"/>
    </source>
</evidence>
<feature type="non-terminal residue" evidence="12">
    <location>
        <position position="240"/>
    </location>
</feature>
<dbReference type="Gene3D" id="1.10.287.70">
    <property type="match status" value="1"/>
</dbReference>
<dbReference type="InterPro" id="IPR052076">
    <property type="entry name" value="TRP_cation_channel"/>
</dbReference>
<evidence type="ECO:0000256" key="8">
    <source>
        <dbReference type="ARBA" id="ARBA00023136"/>
    </source>
</evidence>
<name>A0A7D9ERW8_PARCT</name>
<evidence type="ECO:0000313" key="12">
    <source>
        <dbReference type="EMBL" id="CAB4015812.1"/>
    </source>
</evidence>
<evidence type="ECO:0000256" key="1">
    <source>
        <dbReference type="ARBA" id="ARBA00004141"/>
    </source>
</evidence>
<evidence type="ECO:0000259" key="11">
    <source>
        <dbReference type="Pfam" id="PF00520"/>
    </source>
</evidence>
<keyword evidence="3" id="KW-0812">Transmembrane</keyword>
<dbReference type="Proteomes" id="UP001152795">
    <property type="component" value="Unassembled WGS sequence"/>
</dbReference>
<organism evidence="12 13">
    <name type="scientific">Paramuricea clavata</name>
    <name type="common">Red gorgonian</name>
    <name type="synonym">Violescent sea-whip</name>
    <dbReference type="NCBI Taxonomy" id="317549"/>
    <lineage>
        <taxon>Eukaryota</taxon>
        <taxon>Metazoa</taxon>
        <taxon>Cnidaria</taxon>
        <taxon>Anthozoa</taxon>
        <taxon>Octocorallia</taxon>
        <taxon>Malacalcyonacea</taxon>
        <taxon>Plexauridae</taxon>
        <taxon>Paramuricea</taxon>
    </lineage>
</organism>
<dbReference type="Pfam" id="PF00520">
    <property type="entry name" value="Ion_trans"/>
    <property type="match status" value="1"/>
</dbReference>
<evidence type="ECO:0000256" key="10">
    <source>
        <dbReference type="ARBA" id="ARBA00023303"/>
    </source>
</evidence>
<dbReference type="AlphaFoldDB" id="A0A7D9ERW8"/>
<sequence length="240" mass="28104">RWEYFLEITNFLDLPVSTLFLTFVQLPSTKPIPYYRLKFGIVGIFAYYFLMFLWTRGLSRFGIYITMFLEVLFTLLKVVSAFGLLFICYSVTFFVIFTTKDASEFRTFDDSTLKVIAMTMGELDYTGLREKAEYLSDDMQTIVILVFIIFCITMSLVVNNLLIGLAVGDIELVRKTAEIKLLSLQVNDIVESRSKMMSCRFRRFFYVKTVTEMPNKDDCETDHRQKEHMPHNKKKIELVC</sequence>
<evidence type="ECO:0000256" key="6">
    <source>
        <dbReference type="ARBA" id="ARBA00023043"/>
    </source>
</evidence>